<comment type="caution">
    <text evidence="3">The sequence shown here is derived from an EMBL/GenBank/DDBJ whole genome shotgun (WGS) entry which is preliminary data.</text>
</comment>
<evidence type="ECO:0000313" key="3">
    <source>
        <dbReference type="EMBL" id="MPM79468.1"/>
    </source>
</evidence>
<name>A0A645CRF2_9ZZZZ</name>
<feature type="compositionally biased region" description="Basic and acidic residues" evidence="1">
    <location>
        <begin position="77"/>
        <end position="87"/>
    </location>
</feature>
<proteinExistence type="predicted"/>
<feature type="region of interest" description="Disordered" evidence="1">
    <location>
        <begin position="53"/>
        <end position="87"/>
    </location>
</feature>
<organism evidence="3">
    <name type="scientific">bioreactor metagenome</name>
    <dbReference type="NCBI Taxonomy" id="1076179"/>
    <lineage>
        <taxon>unclassified sequences</taxon>
        <taxon>metagenomes</taxon>
        <taxon>ecological metagenomes</taxon>
    </lineage>
</organism>
<keyword evidence="2" id="KW-0812">Transmembrane</keyword>
<keyword evidence="2" id="KW-1133">Transmembrane helix</keyword>
<reference evidence="3" key="1">
    <citation type="submission" date="2019-08" db="EMBL/GenBank/DDBJ databases">
        <authorList>
            <person name="Kucharzyk K."/>
            <person name="Murdoch R.W."/>
            <person name="Higgins S."/>
            <person name="Loffler F."/>
        </authorList>
    </citation>
    <scope>NUCLEOTIDE SEQUENCE</scope>
</reference>
<protein>
    <submittedName>
        <fullName evidence="3">Uncharacterized protein</fullName>
    </submittedName>
</protein>
<keyword evidence="2" id="KW-0472">Membrane</keyword>
<sequence length="123" mass="13691">MRFLLFLLIGTLIFGFAFPAMIFFIGFIGLLLCALIVYKFLTGASSFRVYTSRDFSPPERGEPSGRRMVYTEDDPEVVSHGRPRDPDAVNVAADEEEIEEASEIVELPATALRRDDSPNKGAD</sequence>
<dbReference type="AlphaFoldDB" id="A0A645CRF2"/>
<dbReference type="EMBL" id="VSSQ01029363">
    <property type="protein sequence ID" value="MPM79468.1"/>
    <property type="molecule type" value="Genomic_DNA"/>
</dbReference>
<evidence type="ECO:0000256" key="2">
    <source>
        <dbReference type="SAM" id="Phobius"/>
    </source>
</evidence>
<feature type="compositionally biased region" description="Basic and acidic residues" evidence="1">
    <location>
        <begin position="56"/>
        <end position="65"/>
    </location>
</feature>
<accession>A0A645CRF2</accession>
<gene>
    <name evidence="3" type="ORF">SDC9_126502</name>
</gene>
<feature type="transmembrane region" description="Helical" evidence="2">
    <location>
        <begin position="6"/>
        <end position="38"/>
    </location>
</feature>
<evidence type="ECO:0000256" key="1">
    <source>
        <dbReference type="SAM" id="MobiDB-lite"/>
    </source>
</evidence>